<dbReference type="Proteomes" id="UP000502928">
    <property type="component" value="Chromosome"/>
</dbReference>
<gene>
    <name evidence="2" type="ORF">GVT53_04545</name>
</gene>
<keyword evidence="2" id="KW-0378">Hydrolase</keyword>
<reference evidence="2 3" key="1">
    <citation type="submission" date="2020-02" db="EMBL/GenBank/DDBJ databases">
        <title>Complete genome of Muricauda sp. 501str8.</title>
        <authorList>
            <person name="Dong B."/>
            <person name="Zhu S."/>
            <person name="Yang J."/>
            <person name="Chen J."/>
        </authorList>
    </citation>
    <scope>NUCLEOTIDE SEQUENCE [LARGE SCALE GENOMIC DNA]</scope>
    <source>
        <strain evidence="2 3">501str8</strain>
    </source>
</reference>
<dbReference type="KEGG" id="mut:GVT53_04545"/>
<dbReference type="InterPro" id="IPR051044">
    <property type="entry name" value="MAG_DAG_Lipase"/>
</dbReference>
<evidence type="ECO:0000259" key="1">
    <source>
        <dbReference type="Pfam" id="PF12146"/>
    </source>
</evidence>
<organism evidence="2 3">
    <name type="scientific">Flagellimonas oceani</name>
    <dbReference type="NCBI Taxonomy" id="2698672"/>
    <lineage>
        <taxon>Bacteria</taxon>
        <taxon>Pseudomonadati</taxon>
        <taxon>Bacteroidota</taxon>
        <taxon>Flavobacteriia</taxon>
        <taxon>Flavobacteriales</taxon>
        <taxon>Flavobacteriaceae</taxon>
        <taxon>Flagellimonas</taxon>
    </lineage>
</organism>
<name>A0A6G7IZE1_9FLAO</name>
<dbReference type="SUPFAM" id="SSF53474">
    <property type="entry name" value="alpha/beta-Hydrolases"/>
    <property type="match status" value="1"/>
</dbReference>
<dbReference type="PANTHER" id="PTHR11614">
    <property type="entry name" value="PHOSPHOLIPASE-RELATED"/>
    <property type="match status" value="1"/>
</dbReference>
<sequence>MIVKKILKWVLIVILALVLTVVAITLLTPVPKNPDLDLALLRQEVEQPYHLLETSDGETLFVRRWDPVDSLTKKGVAVLILHGITAHSKAYDFMAKPISNAGYTTFGLDYRGHGLSGGPRGDSPGKERSKADYLETVQFIKELGYSKIIVIGHSFGVASAIFLAKLAPDQLDGLVLLSGAYEGKLPPREFNWFEKLTIITNSVIRPSTAVIAYERDGMEKREDPLFNYVYTLRFATMLDDQSELVFQDEPPMPVLVGVGDRDELFTVDAVRELYNGIPGDNKEFWVIENALHATFPPSCWNELVDWLDRQHFDSAPM</sequence>
<protein>
    <submittedName>
        <fullName evidence="2">Alpha/beta hydrolase</fullName>
    </submittedName>
</protein>
<feature type="domain" description="Serine aminopeptidase S33" evidence="1">
    <location>
        <begin position="77"/>
        <end position="295"/>
    </location>
</feature>
<dbReference type="Gene3D" id="3.40.50.1820">
    <property type="entry name" value="alpha/beta hydrolase"/>
    <property type="match status" value="1"/>
</dbReference>
<keyword evidence="3" id="KW-1185">Reference proteome</keyword>
<dbReference type="GO" id="GO:0016787">
    <property type="term" value="F:hydrolase activity"/>
    <property type="evidence" value="ECO:0007669"/>
    <property type="project" value="UniProtKB-KW"/>
</dbReference>
<dbReference type="InterPro" id="IPR029058">
    <property type="entry name" value="AB_hydrolase_fold"/>
</dbReference>
<dbReference type="AlphaFoldDB" id="A0A6G7IZE1"/>
<dbReference type="EMBL" id="CP049616">
    <property type="protein sequence ID" value="QII43971.1"/>
    <property type="molecule type" value="Genomic_DNA"/>
</dbReference>
<dbReference type="RefSeq" id="WP_166247632.1">
    <property type="nucleotide sequence ID" value="NZ_CP049616.1"/>
</dbReference>
<dbReference type="InterPro" id="IPR022742">
    <property type="entry name" value="Hydrolase_4"/>
</dbReference>
<accession>A0A6G7IZE1</accession>
<proteinExistence type="predicted"/>
<evidence type="ECO:0000313" key="3">
    <source>
        <dbReference type="Proteomes" id="UP000502928"/>
    </source>
</evidence>
<evidence type="ECO:0000313" key="2">
    <source>
        <dbReference type="EMBL" id="QII43971.1"/>
    </source>
</evidence>
<dbReference type="Pfam" id="PF12146">
    <property type="entry name" value="Hydrolase_4"/>
    <property type="match status" value="1"/>
</dbReference>